<dbReference type="GO" id="GO:0005615">
    <property type="term" value="C:extracellular space"/>
    <property type="evidence" value="ECO:0007669"/>
    <property type="project" value="TreeGrafter"/>
</dbReference>
<keyword evidence="3" id="KW-0964">Secreted</keyword>
<name>A0AAD9R331_ACRCE</name>
<dbReference type="EMBL" id="JARQWQ010000005">
    <property type="protein sequence ID" value="KAK2571851.1"/>
    <property type="molecule type" value="Genomic_DNA"/>
</dbReference>
<protein>
    <submittedName>
        <fullName evidence="5">Hemagglutinin/amebocyte aggregation factor</fullName>
    </submittedName>
</protein>
<accession>A0AAD9R331</accession>
<dbReference type="Proteomes" id="UP001249851">
    <property type="component" value="Unassembled WGS sequence"/>
</dbReference>
<evidence type="ECO:0000256" key="3">
    <source>
        <dbReference type="ARBA" id="ARBA00022525"/>
    </source>
</evidence>
<dbReference type="GO" id="GO:0031012">
    <property type="term" value="C:extracellular matrix"/>
    <property type="evidence" value="ECO:0007669"/>
    <property type="project" value="TreeGrafter"/>
</dbReference>
<gene>
    <name evidence="5" type="ORF">P5673_003257</name>
</gene>
<evidence type="ECO:0000256" key="1">
    <source>
        <dbReference type="ARBA" id="ARBA00004613"/>
    </source>
</evidence>
<evidence type="ECO:0000256" key="4">
    <source>
        <dbReference type="ARBA" id="ARBA00023157"/>
    </source>
</evidence>
<dbReference type="PANTHER" id="PTHR15040:SF1">
    <property type="entry name" value="DERMATOPONTIN-LIKE ISOFORM X1"/>
    <property type="match status" value="1"/>
</dbReference>
<comment type="subcellular location">
    <subcellularLocation>
        <location evidence="1">Secreted</location>
    </subcellularLocation>
</comment>
<keyword evidence="6" id="KW-1185">Reference proteome</keyword>
<sequence>YSISVWQSQYKNCLGDRSHYFQCKRSPFQYQDRHCSTTHYVNDYNKPLIFRCSHNGVIAGVASTYSASTRDRRFAFRCCHKYGYYAHTCKYTTILNTWHATLRYVVPNRFYLVGASSEQSKQ</sequence>
<dbReference type="Pfam" id="PF14704">
    <property type="entry name" value="DERM"/>
    <property type="match status" value="1"/>
</dbReference>
<dbReference type="GO" id="GO:0030199">
    <property type="term" value="P:collagen fibril organization"/>
    <property type="evidence" value="ECO:0007669"/>
    <property type="project" value="TreeGrafter"/>
</dbReference>
<reference evidence="5" key="2">
    <citation type="journal article" date="2023" name="Science">
        <title>Genomic signatures of disease resistance in endangered staghorn corals.</title>
        <authorList>
            <person name="Vollmer S.V."/>
            <person name="Selwyn J.D."/>
            <person name="Despard B.A."/>
            <person name="Roesel C.L."/>
        </authorList>
    </citation>
    <scope>NUCLEOTIDE SEQUENCE</scope>
    <source>
        <strain evidence="5">K2</strain>
    </source>
</reference>
<reference evidence="5" key="1">
    <citation type="journal article" date="2023" name="G3 (Bethesda)">
        <title>Whole genome assembly and annotation of the endangered Caribbean coral Acropora cervicornis.</title>
        <authorList>
            <person name="Selwyn J.D."/>
            <person name="Vollmer S.V."/>
        </authorList>
    </citation>
    <scope>NUCLEOTIDE SEQUENCE</scope>
    <source>
        <strain evidence="5">K2</strain>
    </source>
</reference>
<dbReference type="PANTHER" id="PTHR15040">
    <property type="entry name" value="DERMATOPONTIN-RELATED"/>
    <property type="match status" value="1"/>
</dbReference>
<feature type="non-terminal residue" evidence="5">
    <location>
        <position position="122"/>
    </location>
</feature>
<comment type="caution">
    <text evidence="5">The sequence shown here is derived from an EMBL/GenBank/DDBJ whole genome shotgun (WGS) entry which is preliminary data.</text>
</comment>
<comment type="similarity">
    <text evidence="2">Belongs to the dermatopontin family.</text>
</comment>
<organism evidence="5 6">
    <name type="scientific">Acropora cervicornis</name>
    <name type="common">Staghorn coral</name>
    <dbReference type="NCBI Taxonomy" id="6130"/>
    <lineage>
        <taxon>Eukaryota</taxon>
        <taxon>Metazoa</taxon>
        <taxon>Cnidaria</taxon>
        <taxon>Anthozoa</taxon>
        <taxon>Hexacorallia</taxon>
        <taxon>Scleractinia</taxon>
        <taxon>Astrocoeniina</taxon>
        <taxon>Acroporidae</taxon>
        <taxon>Acropora</taxon>
    </lineage>
</organism>
<proteinExistence type="inferred from homology"/>
<dbReference type="InterPro" id="IPR026645">
    <property type="entry name" value="Dermatopontin"/>
</dbReference>
<keyword evidence="4" id="KW-1015">Disulfide bond</keyword>
<dbReference type="AlphaFoldDB" id="A0AAD9R331"/>
<evidence type="ECO:0000313" key="5">
    <source>
        <dbReference type="EMBL" id="KAK2571851.1"/>
    </source>
</evidence>
<evidence type="ECO:0000256" key="2">
    <source>
        <dbReference type="ARBA" id="ARBA00008712"/>
    </source>
</evidence>
<evidence type="ECO:0000313" key="6">
    <source>
        <dbReference type="Proteomes" id="UP001249851"/>
    </source>
</evidence>